<evidence type="ECO:0000259" key="3">
    <source>
        <dbReference type="PROSITE" id="PS51724"/>
    </source>
</evidence>
<dbReference type="Gene3D" id="3.30.70.1070">
    <property type="entry name" value="Sporulation related repeat"/>
    <property type="match status" value="1"/>
</dbReference>
<organism evidence="4 5">
    <name type="scientific">Caulobacter mirabilis</name>
    <dbReference type="NCBI Taxonomy" id="69666"/>
    <lineage>
        <taxon>Bacteria</taxon>
        <taxon>Pseudomonadati</taxon>
        <taxon>Pseudomonadota</taxon>
        <taxon>Alphaproteobacteria</taxon>
        <taxon>Caulobacterales</taxon>
        <taxon>Caulobacteraceae</taxon>
        <taxon>Caulobacter</taxon>
    </lineage>
</organism>
<dbReference type="RefSeq" id="WP_099621716.1">
    <property type="nucleotide sequence ID" value="NZ_CP024201.1"/>
</dbReference>
<dbReference type="KEGG" id="cmb:CSW64_08545"/>
<dbReference type="InterPro" id="IPR036680">
    <property type="entry name" value="SPOR-like_sf"/>
</dbReference>
<keyword evidence="2" id="KW-0472">Membrane</keyword>
<dbReference type="AlphaFoldDB" id="A0A2D2AWS1"/>
<dbReference type="GO" id="GO:0042834">
    <property type="term" value="F:peptidoglycan binding"/>
    <property type="evidence" value="ECO:0007669"/>
    <property type="project" value="InterPro"/>
</dbReference>
<feature type="compositionally biased region" description="Pro residues" evidence="1">
    <location>
        <begin position="110"/>
        <end position="126"/>
    </location>
</feature>
<evidence type="ECO:0000256" key="2">
    <source>
        <dbReference type="SAM" id="Phobius"/>
    </source>
</evidence>
<feature type="transmembrane region" description="Helical" evidence="2">
    <location>
        <begin position="34"/>
        <end position="53"/>
    </location>
</feature>
<feature type="domain" description="SPOR" evidence="3">
    <location>
        <begin position="179"/>
        <end position="261"/>
    </location>
</feature>
<dbReference type="PROSITE" id="PS51724">
    <property type="entry name" value="SPOR"/>
    <property type="match status" value="1"/>
</dbReference>
<gene>
    <name evidence="4" type="ORF">CSW64_08545</name>
</gene>
<evidence type="ECO:0000313" key="5">
    <source>
        <dbReference type="Proteomes" id="UP000228945"/>
    </source>
</evidence>
<accession>A0A2D2AWS1</accession>
<name>A0A2D2AWS1_9CAUL</name>
<dbReference type="OrthoDB" id="8479416at2"/>
<feature type="compositionally biased region" description="Pro residues" evidence="1">
    <location>
        <begin position="143"/>
        <end position="153"/>
    </location>
</feature>
<reference evidence="4 5" key="1">
    <citation type="submission" date="2017-10" db="EMBL/GenBank/DDBJ databases">
        <title>Genome sequence of Caulobacter mirabilis FWC38.</title>
        <authorList>
            <person name="Fiebig A."/>
            <person name="Crosson S."/>
        </authorList>
    </citation>
    <scope>NUCLEOTIDE SEQUENCE [LARGE SCALE GENOMIC DNA]</scope>
    <source>
        <strain evidence="4 5">FWC 38</strain>
    </source>
</reference>
<evidence type="ECO:0000256" key="1">
    <source>
        <dbReference type="SAM" id="MobiDB-lite"/>
    </source>
</evidence>
<keyword evidence="5" id="KW-1185">Reference proteome</keyword>
<feature type="region of interest" description="Disordered" evidence="1">
    <location>
        <begin position="59"/>
        <end position="87"/>
    </location>
</feature>
<dbReference type="InterPro" id="IPR007730">
    <property type="entry name" value="SPOR-like_dom"/>
</dbReference>
<evidence type="ECO:0000313" key="4">
    <source>
        <dbReference type="EMBL" id="ATQ42459.1"/>
    </source>
</evidence>
<keyword evidence="2" id="KW-1133">Transmembrane helix</keyword>
<feature type="region of interest" description="Disordered" evidence="1">
    <location>
        <begin position="105"/>
        <end position="157"/>
    </location>
</feature>
<proteinExistence type="predicted"/>
<dbReference type="SUPFAM" id="SSF110997">
    <property type="entry name" value="Sporulation related repeat"/>
    <property type="match status" value="1"/>
</dbReference>
<dbReference type="Proteomes" id="UP000228945">
    <property type="component" value="Chromosome"/>
</dbReference>
<protein>
    <submittedName>
        <fullName evidence="4">Sporulation protein</fullName>
    </submittedName>
</protein>
<feature type="region of interest" description="Disordered" evidence="1">
    <location>
        <begin position="1"/>
        <end position="24"/>
    </location>
</feature>
<feature type="compositionally biased region" description="Low complexity" evidence="1">
    <location>
        <begin position="127"/>
        <end position="142"/>
    </location>
</feature>
<keyword evidence="2" id="KW-0812">Transmembrane</keyword>
<dbReference type="EMBL" id="CP024201">
    <property type="protein sequence ID" value="ATQ42459.1"/>
    <property type="molecule type" value="Genomic_DNA"/>
</dbReference>
<sequence>MSDSDRGAYTPPTDSPLSFDARRPVRGGGGGSTLLISAVILIVLVIGAGFWLYRDGQRGKDDAPQPVGATVAATKSEPQAKDQPEADAAAGLTIHKEEDVAAVAPGEPTFAPPPEPVQPRPAPQPTAPVQTTPLRPATTTQPAQPPVTPPAPKPAQVAVVTPKPTAPVAPAVKPATPAASASGPAAVQIGAFSSQALADKGWSDAAAAAPGLAAGKGKRVEAVDKDGKTLYRTTVTGFSSRADAAAFCDRLKAAGKSCFVK</sequence>
<dbReference type="Pfam" id="PF05036">
    <property type="entry name" value="SPOR"/>
    <property type="match status" value="1"/>
</dbReference>